<dbReference type="OrthoDB" id="8910049at2"/>
<protein>
    <submittedName>
        <fullName evidence="2">Uncharacterized protein</fullName>
    </submittedName>
</protein>
<name>A0A4R6QRY9_9BURK</name>
<evidence type="ECO:0000313" key="3">
    <source>
        <dbReference type="Proteomes" id="UP000295361"/>
    </source>
</evidence>
<dbReference type="Proteomes" id="UP000295361">
    <property type="component" value="Unassembled WGS sequence"/>
</dbReference>
<sequence>MSENEHPQFRVLKVGTSPSLSGRSTLGYQIACTLDSDVLVRLVSNTGSGFFSQEWVRFALILDLLPPATPLTFSTLQPLFEGRSVNTGGFLVAVLKGLGVIRPMEDNPRCHELGEIGAFVAEVQALMASPVSLGEDARPDGGKTGGRGKRKTLTVTKKQ</sequence>
<proteinExistence type="predicted"/>
<evidence type="ECO:0000313" key="2">
    <source>
        <dbReference type="EMBL" id="TDP74077.1"/>
    </source>
</evidence>
<dbReference type="AlphaFoldDB" id="A0A4R6QRY9"/>
<comment type="caution">
    <text evidence="2">The sequence shown here is derived from an EMBL/GenBank/DDBJ whole genome shotgun (WGS) entry which is preliminary data.</text>
</comment>
<dbReference type="InParanoid" id="A0A4R6QRY9"/>
<feature type="region of interest" description="Disordered" evidence="1">
    <location>
        <begin position="133"/>
        <end position="159"/>
    </location>
</feature>
<organism evidence="2 3">
    <name type="scientific">Roseateles toxinivorans</name>
    <dbReference type="NCBI Taxonomy" id="270368"/>
    <lineage>
        <taxon>Bacteria</taxon>
        <taxon>Pseudomonadati</taxon>
        <taxon>Pseudomonadota</taxon>
        <taxon>Betaproteobacteria</taxon>
        <taxon>Burkholderiales</taxon>
        <taxon>Sphaerotilaceae</taxon>
        <taxon>Roseateles</taxon>
    </lineage>
</organism>
<gene>
    <name evidence="2" type="ORF">DES47_101124</name>
</gene>
<dbReference type="RefSeq" id="WP_133698738.1">
    <property type="nucleotide sequence ID" value="NZ_SNXS01000001.1"/>
</dbReference>
<feature type="compositionally biased region" description="Basic residues" evidence="1">
    <location>
        <begin position="146"/>
        <end position="159"/>
    </location>
</feature>
<keyword evidence="3" id="KW-1185">Reference proteome</keyword>
<dbReference type="EMBL" id="SNXS01000001">
    <property type="protein sequence ID" value="TDP74077.1"/>
    <property type="molecule type" value="Genomic_DNA"/>
</dbReference>
<accession>A0A4R6QRY9</accession>
<evidence type="ECO:0000256" key="1">
    <source>
        <dbReference type="SAM" id="MobiDB-lite"/>
    </source>
</evidence>
<reference evidence="2 3" key="1">
    <citation type="submission" date="2019-03" db="EMBL/GenBank/DDBJ databases">
        <title>Genomic Encyclopedia of Type Strains, Phase IV (KMG-IV): sequencing the most valuable type-strain genomes for metagenomic binning, comparative biology and taxonomic classification.</title>
        <authorList>
            <person name="Goeker M."/>
        </authorList>
    </citation>
    <scope>NUCLEOTIDE SEQUENCE [LARGE SCALE GENOMIC DNA]</scope>
    <source>
        <strain evidence="2 3">DSM 16998</strain>
    </source>
</reference>